<keyword evidence="1" id="KW-0472">Membrane</keyword>
<dbReference type="Proteomes" id="UP000004528">
    <property type="component" value="Unassembled WGS sequence"/>
</dbReference>
<feature type="transmembrane region" description="Helical" evidence="1">
    <location>
        <begin position="133"/>
        <end position="157"/>
    </location>
</feature>
<organism evidence="2 3">
    <name type="scientific">Weissella paramesenteroides ATCC 33313</name>
    <dbReference type="NCBI Taxonomy" id="585506"/>
    <lineage>
        <taxon>Bacteria</taxon>
        <taxon>Bacillati</taxon>
        <taxon>Bacillota</taxon>
        <taxon>Bacilli</taxon>
        <taxon>Lactobacillales</taxon>
        <taxon>Lactobacillaceae</taxon>
        <taxon>Weissella</taxon>
    </lineage>
</organism>
<dbReference type="OrthoDB" id="2237474at2"/>
<keyword evidence="1" id="KW-0812">Transmembrane</keyword>
<sequence>MAKRKNKGKSWGVFFITMGFIVLQLLNIFFSMAYSEAFYVAFTGKSTINTNVNFEGMPEPGSVALFFPLYTLMRTFGYKVCHWLGYHADAELDSTLVPPTLFEGGIAFVIPVFEKTSVRYKQKFNQRSRFFQIVFYLGFALYTWAICYFGMQISYFIFKQKPYMPGIIPFFVTAMALMGLEWSLTRLYYKKFPKLFKLDVLMIEHGQPVLGHFTANQKVQMKMKHH</sequence>
<feature type="transmembrane region" description="Helical" evidence="1">
    <location>
        <begin position="12"/>
        <end position="34"/>
    </location>
</feature>
<name>C5RAQ1_WEIPA</name>
<feature type="transmembrane region" description="Helical" evidence="1">
    <location>
        <begin position="96"/>
        <end position="113"/>
    </location>
</feature>
<dbReference type="EMBL" id="ACKU01000014">
    <property type="protein sequence ID" value="EER74570.1"/>
    <property type="molecule type" value="Genomic_DNA"/>
</dbReference>
<accession>C5RAQ1</accession>
<reference evidence="2 3" key="1">
    <citation type="submission" date="2009-04" db="EMBL/GenBank/DDBJ databases">
        <authorList>
            <person name="Qin X."/>
            <person name="Bachman B."/>
            <person name="Battles P."/>
            <person name="Bell A."/>
            <person name="Bess C."/>
            <person name="Bickham C."/>
            <person name="Chaboub L."/>
            <person name="Chen D."/>
            <person name="Coyle M."/>
            <person name="Deiros D.R."/>
            <person name="Dinh H."/>
            <person name="Forbes L."/>
            <person name="Fowler G."/>
            <person name="Francisco L."/>
            <person name="Fu Q."/>
            <person name="Gubbala S."/>
            <person name="Hale W."/>
            <person name="Han Y."/>
            <person name="Hemphill L."/>
            <person name="Highlander S.K."/>
            <person name="Hirani K."/>
            <person name="Hogues M."/>
            <person name="Jackson L."/>
            <person name="Jakkamsetti A."/>
            <person name="Javaid M."/>
            <person name="Jiang H."/>
            <person name="Korchina V."/>
            <person name="Kovar C."/>
            <person name="Lara F."/>
            <person name="Lee S."/>
            <person name="Mata R."/>
            <person name="Mathew T."/>
            <person name="Moen C."/>
            <person name="Morales K."/>
            <person name="Munidasa M."/>
            <person name="Nazareth L."/>
            <person name="Ngo R."/>
            <person name="Nguyen L."/>
            <person name="Okwuonu G."/>
            <person name="Ongeri F."/>
            <person name="Patil S."/>
            <person name="Petrosino J."/>
            <person name="Pham C."/>
            <person name="Pham P."/>
            <person name="Pu L.-L."/>
            <person name="Puazo M."/>
            <person name="Raj R."/>
            <person name="Reid J."/>
            <person name="Rouhana J."/>
            <person name="Saada N."/>
            <person name="Shang Y."/>
            <person name="Simmons D."/>
            <person name="Thornton R."/>
            <person name="Warren J."/>
            <person name="Weissenberger G."/>
            <person name="Zhang J."/>
            <person name="Zhang L."/>
            <person name="Zhou C."/>
            <person name="Zhu D."/>
            <person name="Muzny D."/>
            <person name="Worley K."/>
            <person name="Gibbs R."/>
        </authorList>
    </citation>
    <scope>NUCLEOTIDE SEQUENCE [LARGE SCALE GENOMIC DNA]</scope>
    <source>
        <strain evidence="2 3">ATCC 33313</strain>
    </source>
</reference>
<keyword evidence="1" id="KW-1133">Transmembrane helix</keyword>
<dbReference type="HOGENOM" id="CLU_1288465_0_0_9"/>
<evidence type="ECO:0000313" key="3">
    <source>
        <dbReference type="Proteomes" id="UP000004528"/>
    </source>
</evidence>
<evidence type="ECO:0000313" key="2">
    <source>
        <dbReference type="EMBL" id="EER74570.1"/>
    </source>
</evidence>
<comment type="caution">
    <text evidence="2">The sequence shown here is derived from an EMBL/GenBank/DDBJ whole genome shotgun (WGS) entry which is preliminary data.</text>
</comment>
<dbReference type="RefSeq" id="WP_002828641.1">
    <property type="nucleotide sequence ID" value="NZ_GG697132.1"/>
</dbReference>
<evidence type="ECO:0000256" key="1">
    <source>
        <dbReference type="SAM" id="Phobius"/>
    </source>
</evidence>
<keyword evidence="3" id="KW-1185">Reference proteome</keyword>
<feature type="transmembrane region" description="Helical" evidence="1">
    <location>
        <begin position="163"/>
        <end position="184"/>
    </location>
</feature>
<gene>
    <name evidence="2" type="ORF">HMPREF0877_1046</name>
</gene>
<protein>
    <submittedName>
        <fullName evidence="2">Uncharacterized protein</fullName>
    </submittedName>
</protein>
<proteinExistence type="predicted"/>
<dbReference type="AlphaFoldDB" id="C5RAQ1"/>
<dbReference type="STRING" id="585506.HMPREF0877_1046"/>